<dbReference type="OrthoDB" id="3174546at2"/>
<reference evidence="4" key="2">
    <citation type="submission" date="2016-02" db="EMBL/GenBank/DDBJ databases">
        <title>Draft genome sequence of five rapidly growing Mycobacterium species.</title>
        <authorList>
            <person name="Katahira K."/>
            <person name="Gotou Y."/>
            <person name="Iida K."/>
            <person name="Ogura Y."/>
            <person name="Hayashi T."/>
        </authorList>
    </citation>
    <scope>NUCLEOTIDE SEQUENCE [LARGE SCALE GENOMIC DNA]</scope>
    <source>
        <strain evidence="4">JCM15298</strain>
    </source>
</reference>
<dbReference type="Proteomes" id="UP000069443">
    <property type="component" value="Unassembled WGS sequence"/>
</dbReference>
<proteinExistence type="inferred from homology"/>
<dbReference type="PRINTS" id="PR01438">
    <property type="entry name" value="UNVRSLSTRESS"/>
</dbReference>
<comment type="caution">
    <text evidence="3">The sequence shown here is derived from an EMBL/GenBank/DDBJ whole genome shotgun (WGS) entry which is preliminary data.</text>
</comment>
<name>A0A100W8C8_MYCCR</name>
<dbReference type="Pfam" id="PF00582">
    <property type="entry name" value="Usp"/>
    <property type="match status" value="2"/>
</dbReference>
<organism evidence="3 4">
    <name type="scientific">Mycolicibacterium canariasense</name>
    <name type="common">Mycobacterium canariasense</name>
    <dbReference type="NCBI Taxonomy" id="228230"/>
    <lineage>
        <taxon>Bacteria</taxon>
        <taxon>Bacillati</taxon>
        <taxon>Actinomycetota</taxon>
        <taxon>Actinomycetes</taxon>
        <taxon>Mycobacteriales</taxon>
        <taxon>Mycobacteriaceae</taxon>
        <taxon>Mycolicibacterium</taxon>
    </lineage>
</organism>
<keyword evidence="4" id="KW-1185">Reference proteome</keyword>
<sequence length="298" mass="31416">MSLNTKLQQGILAAVDGSGASDDAVRWAATEAARRGQDLTIVNVISTLSAGWSGPGMFGSPISEEFGLWQQQQADQIIADSVRIARESVPGVELHINTETPVAAVVPTLIDLTKQAGMVVVGSRRMGAVGRALLGSVSTALLHHAHCPVAIIRGTVAAAHENGPVVLGVDGSPASERATALAFDEASWRHAELVALHAFSDVEWPEVMPVPWSAVEAEAGEILSERLAGWQERYPDVAVRKILVRDHPVEHILAQSETAQLVVLGSHGRGGFAGMLLGSVSSVIAHEIDTPLIVARND</sequence>
<evidence type="ECO:0000259" key="2">
    <source>
        <dbReference type="Pfam" id="PF00582"/>
    </source>
</evidence>
<dbReference type="EMBL" id="BCSY01000020">
    <property type="protein sequence ID" value="GAS93614.1"/>
    <property type="molecule type" value="Genomic_DNA"/>
</dbReference>
<dbReference type="InterPro" id="IPR006016">
    <property type="entry name" value="UspA"/>
</dbReference>
<reference evidence="4" key="1">
    <citation type="journal article" date="2016" name="Genome Announc.">
        <title>Draft Genome Sequences of Five Rapidly Growing Mycobacterium Species, M. thermoresistibile, M. fortuitum subsp. acetamidolyticum, M. canariasense, M. brisbanense, and M. novocastrense.</title>
        <authorList>
            <person name="Katahira K."/>
            <person name="Ogura Y."/>
            <person name="Gotoh Y."/>
            <person name="Hayashi T."/>
        </authorList>
    </citation>
    <scope>NUCLEOTIDE SEQUENCE [LARGE SCALE GENOMIC DNA]</scope>
    <source>
        <strain evidence="4">JCM15298</strain>
    </source>
</reference>
<feature type="domain" description="UspA" evidence="2">
    <location>
        <begin position="11"/>
        <end position="153"/>
    </location>
</feature>
<evidence type="ECO:0000256" key="1">
    <source>
        <dbReference type="ARBA" id="ARBA00008791"/>
    </source>
</evidence>
<dbReference type="PANTHER" id="PTHR46268:SF6">
    <property type="entry name" value="UNIVERSAL STRESS PROTEIN UP12"/>
    <property type="match status" value="1"/>
</dbReference>
<dbReference type="PANTHER" id="PTHR46268">
    <property type="entry name" value="STRESS RESPONSE PROTEIN NHAX"/>
    <property type="match status" value="1"/>
</dbReference>
<dbReference type="STRING" id="228230.RMCC_0580"/>
<comment type="similarity">
    <text evidence="1">Belongs to the universal stress protein A family.</text>
</comment>
<gene>
    <name evidence="3" type="ORF">RMCC_0580</name>
</gene>
<protein>
    <submittedName>
        <fullName evidence="3">Universal stress protein</fullName>
    </submittedName>
</protein>
<dbReference type="InterPro" id="IPR006015">
    <property type="entry name" value="Universal_stress_UspA"/>
</dbReference>
<dbReference type="SUPFAM" id="SSF52402">
    <property type="entry name" value="Adenine nucleotide alpha hydrolases-like"/>
    <property type="match status" value="2"/>
</dbReference>
<evidence type="ECO:0000313" key="4">
    <source>
        <dbReference type="Proteomes" id="UP000069443"/>
    </source>
</evidence>
<dbReference type="Gene3D" id="3.40.50.620">
    <property type="entry name" value="HUPs"/>
    <property type="match status" value="2"/>
</dbReference>
<evidence type="ECO:0000313" key="3">
    <source>
        <dbReference type="EMBL" id="GAS93614.1"/>
    </source>
</evidence>
<feature type="domain" description="UspA" evidence="2">
    <location>
        <begin position="164"/>
        <end position="296"/>
    </location>
</feature>
<dbReference type="RefSeq" id="WP_062655002.1">
    <property type="nucleotide sequence ID" value="NZ_BCSY01000020.1"/>
</dbReference>
<dbReference type="AlphaFoldDB" id="A0A100W8C8"/>
<accession>A0A100W8C8</accession>
<dbReference type="InterPro" id="IPR014729">
    <property type="entry name" value="Rossmann-like_a/b/a_fold"/>
</dbReference>